<feature type="domain" description="BHLH" evidence="9">
    <location>
        <begin position="361"/>
        <end position="410"/>
    </location>
</feature>
<dbReference type="InterPro" id="IPR011598">
    <property type="entry name" value="bHLH_dom"/>
</dbReference>
<keyword evidence="5" id="KW-0238">DNA-binding</keyword>
<feature type="compositionally biased region" description="Basic and acidic residues" evidence="8">
    <location>
        <begin position="32"/>
        <end position="42"/>
    </location>
</feature>
<dbReference type="EMBL" id="GDJX01001739">
    <property type="protein sequence ID" value="JAT66197.1"/>
    <property type="molecule type" value="Transcribed_RNA"/>
</dbReference>
<dbReference type="InterPro" id="IPR036638">
    <property type="entry name" value="HLH_DNA-bd_sf"/>
</dbReference>
<feature type="compositionally biased region" description="Polar residues" evidence="8">
    <location>
        <begin position="74"/>
        <end position="85"/>
    </location>
</feature>
<evidence type="ECO:0000256" key="4">
    <source>
        <dbReference type="ARBA" id="ARBA00023015"/>
    </source>
</evidence>
<dbReference type="FunFam" id="4.10.280.10:FF:000066">
    <property type="entry name" value="BHLH transcription factor"/>
    <property type="match status" value="1"/>
</dbReference>
<comment type="similarity">
    <text evidence="2">Belongs to the bHLH protein family.</text>
</comment>
<dbReference type="GO" id="GO:0003700">
    <property type="term" value="F:DNA-binding transcription factor activity"/>
    <property type="evidence" value="ECO:0007669"/>
    <property type="project" value="TreeGrafter"/>
</dbReference>
<comment type="subcellular location">
    <subcellularLocation>
        <location evidence="1">Nucleus</location>
    </subcellularLocation>
</comment>
<evidence type="ECO:0000256" key="3">
    <source>
        <dbReference type="ARBA" id="ARBA00022473"/>
    </source>
</evidence>
<feature type="region of interest" description="Disordered" evidence="8">
    <location>
        <begin position="1"/>
        <end position="93"/>
    </location>
</feature>
<proteinExistence type="inferred from homology"/>
<protein>
    <submittedName>
        <fullName evidence="10">Transcription factor ICE1</fullName>
    </submittedName>
</protein>
<dbReference type="AlphaFoldDB" id="A0A1D1ZH54"/>
<keyword evidence="4" id="KW-0805">Transcription regulation</keyword>
<dbReference type="CDD" id="cd11443">
    <property type="entry name" value="bHLH_AtAMS_like"/>
    <property type="match status" value="1"/>
</dbReference>
<evidence type="ECO:0000256" key="8">
    <source>
        <dbReference type="SAM" id="MobiDB-lite"/>
    </source>
</evidence>
<dbReference type="Gene3D" id="4.10.280.10">
    <property type="entry name" value="Helix-loop-helix DNA-binding domain"/>
    <property type="match status" value="1"/>
</dbReference>
<feature type="compositionally biased region" description="Gly residues" evidence="8">
    <location>
        <begin position="43"/>
        <end position="56"/>
    </location>
</feature>
<dbReference type="PANTHER" id="PTHR31945">
    <property type="entry name" value="TRANSCRIPTION FACTOR SCREAM2-RELATED"/>
    <property type="match status" value="1"/>
</dbReference>
<keyword evidence="7" id="KW-0539">Nucleus</keyword>
<dbReference type="Pfam" id="PF22754">
    <property type="entry name" value="bHLH-TF_ACT-like_plant"/>
    <property type="match status" value="1"/>
</dbReference>
<dbReference type="InterPro" id="IPR054502">
    <property type="entry name" value="bHLH-TF_ACT-like_plant"/>
</dbReference>
<name>A0A1D1ZH54_9ARAE</name>
<evidence type="ECO:0000313" key="10">
    <source>
        <dbReference type="EMBL" id="JAT66197.1"/>
    </source>
</evidence>
<organism evidence="10">
    <name type="scientific">Anthurium amnicola</name>
    <dbReference type="NCBI Taxonomy" id="1678845"/>
    <lineage>
        <taxon>Eukaryota</taxon>
        <taxon>Viridiplantae</taxon>
        <taxon>Streptophyta</taxon>
        <taxon>Embryophyta</taxon>
        <taxon>Tracheophyta</taxon>
        <taxon>Spermatophyta</taxon>
        <taxon>Magnoliopsida</taxon>
        <taxon>Liliopsida</taxon>
        <taxon>Araceae</taxon>
        <taxon>Pothoideae</taxon>
        <taxon>Potheae</taxon>
        <taxon>Anthurium</taxon>
    </lineage>
</organism>
<evidence type="ECO:0000256" key="5">
    <source>
        <dbReference type="ARBA" id="ARBA00023125"/>
    </source>
</evidence>
<dbReference type="GO" id="GO:0005634">
    <property type="term" value="C:nucleus"/>
    <property type="evidence" value="ECO:0007669"/>
    <property type="project" value="UniProtKB-SubCell"/>
</dbReference>
<dbReference type="GO" id="GO:0046983">
    <property type="term" value="F:protein dimerization activity"/>
    <property type="evidence" value="ECO:0007669"/>
    <property type="project" value="InterPro"/>
</dbReference>
<evidence type="ECO:0000256" key="2">
    <source>
        <dbReference type="ARBA" id="ARBA00005510"/>
    </source>
</evidence>
<dbReference type="InterPro" id="IPR051358">
    <property type="entry name" value="TF_AMS/ICE1/BHLH6-like"/>
</dbReference>
<accession>A0A1D1ZH54</accession>
<evidence type="ECO:0000256" key="1">
    <source>
        <dbReference type="ARBA" id="ARBA00004123"/>
    </source>
</evidence>
<evidence type="ECO:0000256" key="6">
    <source>
        <dbReference type="ARBA" id="ARBA00023163"/>
    </source>
</evidence>
<dbReference type="Pfam" id="PF00010">
    <property type="entry name" value="HLH"/>
    <property type="match status" value="1"/>
</dbReference>
<reference evidence="10" key="1">
    <citation type="submission" date="2015-07" db="EMBL/GenBank/DDBJ databases">
        <title>Transcriptome Assembly of Anthurium amnicola.</title>
        <authorList>
            <person name="Suzuki J."/>
        </authorList>
    </citation>
    <scope>NUCLEOTIDE SEQUENCE</scope>
</reference>
<dbReference type="PANTHER" id="PTHR31945:SF129">
    <property type="entry name" value="TRANSCRIPTION FACTOR SCREAM2"/>
    <property type="match status" value="1"/>
</dbReference>
<dbReference type="SUPFAM" id="SSF47459">
    <property type="entry name" value="HLH, helix-loop-helix DNA-binding domain"/>
    <property type="match status" value="1"/>
</dbReference>
<dbReference type="GO" id="GO:0043565">
    <property type="term" value="F:sequence-specific DNA binding"/>
    <property type="evidence" value="ECO:0007669"/>
    <property type="project" value="TreeGrafter"/>
</dbReference>
<keyword evidence="3" id="KW-0217">Developmental protein</keyword>
<evidence type="ECO:0000259" key="9">
    <source>
        <dbReference type="PROSITE" id="PS50888"/>
    </source>
</evidence>
<evidence type="ECO:0000256" key="7">
    <source>
        <dbReference type="ARBA" id="ARBA00023242"/>
    </source>
</evidence>
<dbReference type="PROSITE" id="PS50888">
    <property type="entry name" value="BHLH"/>
    <property type="match status" value="1"/>
</dbReference>
<gene>
    <name evidence="10" type="primary">SCRM_0</name>
    <name evidence="10" type="ORF">g.88208</name>
</gene>
<dbReference type="SMART" id="SM00353">
    <property type="entry name" value="HLH"/>
    <property type="match status" value="1"/>
</dbReference>
<sequence length="554" mass="58632">MPSKVDGVSWGEGGRLGVGKEEEEEDAASWTRGEEEGGREGRGGGLGLGEGNGEVGLPGFKPVLEEDWYAAPSAGSSTHGDTSGHPSPHRGLEPLHAHDQEEAEDVGFSAHPSPADSMLLQPVDSSASCSPSSVFNLDTALPFFTQRSAISSLFNGVCSNPFDAAATAFDLDCDCQGFLSATQMGTSAAAAAFLNGGGDLGGIFGFAGGLNHPTAQFQPTHLLPLQENGGAAGFGYPWGFGVFDGSPFFPRSKLLQPLEIFPPVGAQPTLFQKRAAALRGAGGGGMGAFLAQDRVVGEKRKRWDEEAMGDAGIDCSDLNYDSDEAEIENARVEDGGNTSNANSTVTCGGGGGEIHKGKKKGLPAKNLMAERRRRKKLNDRLYMLRSVVPKISKMDRASILGDAIEYLKELLQRIKDLHTELESTPGGSPLPSVITGSFRPLTPTPTTLPCRIKEELCPSPLSSPSSQLPRVEVRERDGRAVNIHMFCARRPGLLVSTMKALDGLGLDIKQAVISCFDGFAMDVFRAEQCKGGPGVRPEEIKAVLLHSAHCHGMM</sequence>
<keyword evidence="6" id="KW-0804">Transcription</keyword>